<dbReference type="AlphaFoldDB" id="A0AB34JCC6"/>
<evidence type="ECO:0000313" key="1">
    <source>
        <dbReference type="EMBL" id="KAL1518713.1"/>
    </source>
</evidence>
<comment type="caution">
    <text evidence="1">The sequence shown here is derived from an EMBL/GenBank/DDBJ whole genome shotgun (WGS) entry which is preliminary data.</text>
</comment>
<accession>A0AB34JCC6</accession>
<sequence>MAEEPTAAAGEEVVAEGVAEGRELATVGTKDVEVEKEVVEMVAAEVVVAGRAEHTAMVTTAAEMEESLALVTTVVVREGTRALEAMEAEKVGEAKEMASKVPCLVGTAVETVVVVKVVVTEAAKGKGNVEAGNWVEAPEGETQAVVVAEAKMEANKEEALED</sequence>
<organism evidence="1 2">
    <name type="scientific">Prymnesium parvum</name>
    <name type="common">Toxic golden alga</name>
    <dbReference type="NCBI Taxonomy" id="97485"/>
    <lineage>
        <taxon>Eukaryota</taxon>
        <taxon>Haptista</taxon>
        <taxon>Haptophyta</taxon>
        <taxon>Prymnesiophyceae</taxon>
        <taxon>Prymnesiales</taxon>
        <taxon>Prymnesiaceae</taxon>
        <taxon>Prymnesium</taxon>
    </lineage>
</organism>
<dbReference type="EMBL" id="JBGBPQ010000010">
    <property type="protein sequence ID" value="KAL1518713.1"/>
    <property type="molecule type" value="Genomic_DNA"/>
</dbReference>
<evidence type="ECO:0000313" key="2">
    <source>
        <dbReference type="Proteomes" id="UP001515480"/>
    </source>
</evidence>
<keyword evidence="2" id="KW-1185">Reference proteome</keyword>
<name>A0AB34JCC6_PRYPA</name>
<gene>
    <name evidence="1" type="ORF">AB1Y20_003000</name>
</gene>
<protein>
    <submittedName>
        <fullName evidence="1">Uncharacterized protein</fullName>
    </submittedName>
</protein>
<reference evidence="1 2" key="1">
    <citation type="journal article" date="2024" name="Science">
        <title>Giant polyketide synthase enzymes in the biosynthesis of giant marine polyether toxins.</title>
        <authorList>
            <person name="Fallon T.R."/>
            <person name="Shende V.V."/>
            <person name="Wierzbicki I.H."/>
            <person name="Pendleton A.L."/>
            <person name="Watervoot N.F."/>
            <person name="Auber R.P."/>
            <person name="Gonzalez D.J."/>
            <person name="Wisecaver J.H."/>
            <person name="Moore B.S."/>
        </authorList>
    </citation>
    <scope>NUCLEOTIDE SEQUENCE [LARGE SCALE GENOMIC DNA]</scope>
    <source>
        <strain evidence="1 2">12B1</strain>
    </source>
</reference>
<dbReference type="Proteomes" id="UP001515480">
    <property type="component" value="Unassembled WGS sequence"/>
</dbReference>
<proteinExistence type="predicted"/>